<protein>
    <recommendedName>
        <fullName evidence="1">HicB-like antitoxin of toxin-antitoxin system domain-containing protein</fullName>
    </recommendedName>
</protein>
<dbReference type="OrthoDB" id="9807959at2"/>
<dbReference type="HOGENOM" id="CLU_114047_1_1_7"/>
<dbReference type="Gene3D" id="3.30.160.250">
    <property type="match status" value="1"/>
</dbReference>
<organism evidence="2 3">
    <name type="scientific">Megalodesulfovibrio gigas (strain ATCC 19364 / DSM 1382 / NCIMB 9332 / VKM B-1759)</name>
    <name type="common">Desulfovibrio gigas</name>
    <dbReference type="NCBI Taxonomy" id="1121448"/>
    <lineage>
        <taxon>Bacteria</taxon>
        <taxon>Pseudomonadati</taxon>
        <taxon>Thermodesulfobacteriota</taxon>
        <taxon>Desulfovibrionia</taxon>
        <taxon>Desulfovibrionales</taxon>
        <taxon>Desulfovibrionaceae</taxon>
        <taxon>Megalodesulfovibrio</taxon>
    </lineage>
</organism>
<dbReference type="Proteomes" id="UP000016587">
    <property type="component" value="Chromosome"/>
</dbReference>
<dbReference type="PANTHER" id="PTHR34504:SF2">
    <property type="entry name" value="UPF0150 PROTEIN SSL0259"/>
    <property type="match status" value="1"/>
</dbReference>
<dbReference type="InterPro" id="IPR035069">
    <property type="entry name" value="TTHA1013/TTHA0281-like"/>
</dbReference>
<keyword evidence="3" id="KW-1185">Reference proteome</keyword>
<dbReference type="InterPro" id="IPR051404">
    <property type="entry name" value="TA_system_antitoxin"/>
</dbReference>
<dbReference type="RefSeq" id="WP_021758491.1">
    <property type="nucleotide sequence ID" value="NC_022444.1"/>
</dbReference>
<accession>T2G6N6</accession>
<feature type="domain" description="HicB-like antitoxin of toxin-antitoxin system" evidence="1">
    <location>
        <begin position="4"/>
        <end position="125"/>
    </location>
</feature>
<reference evidence="2 3" key="1">
    <citation type="journal article" date="2013" name="J. Bacteriol.">
        <title>Roles of HynAB and Ech, the only two hydrogenases found in the model sulfate reducer Desulfovibrio gigas.</title>
        <authorList>
            <person name="Morais-Silva F.O."/>
            <person name="Santos C.I."/>
            <person name="Rodrigues R."/>
            <person name="Pereira I.A."/>
            <person name="Rodrigues-Pousada C."/>
        </authorList>
    </citation>
    <scope>NUCLEOTIDE SEQUENCE [LARGE SCALE GENOMIC DNA]</scope>
    <source>
        <strain evidence="3">ATCC 19364 / DSM 1382 / NCIMB 9332 / VKM B-1759</strain>
    </source>
</reference>
<dbReference type="Pfam" id="PF15919">
    <property type="entry name" value="HicB_lk_antitox"/>
    <property type="match status" value="1"/>
</dbReference>
<dbReference type="PANTHER" id="PTHR34504">
    <property type="entry name" value="ANTITOXIN HICB"/>
    <property type="match status" value="1"/>
</dbReference>
<name>T2G6N6_MEGG1</name>
<dbReference type="EMBL" id="CP006585">
    <property type="protein sequence ID" value="AGW11948.1"/>
    <property type="molecule type" value="Genomic_DNA"/>
</dbReference>
<dbReference type="InterPro" id="IPR031807">
    <property type="entry name" value="HicB-like"/>
</dbReference>
<dbReference type="PATRIC" id="fig|1121448.10.peg.6"/>
<evidence type="ECO:0000313" key="3">
    <source>
        <dbReference type="Proteomes" id="UP000016587"/>
    </source>
</evidence>
<gene>
    <name evidence="2" type="ORF">DGI_0006</name>
</gene>
<reference evidence="3" key="2">
    <citation type="submission" date="2013-07" db="EMBL/GenBank/DDBJ databases">
        <authorList>
            <person name="Morais-Silva F.O."/>
            <person name="Rezende A.M."/>
            <person name="Pimentel C."/>
            <person name="Resende D.M."/>
            <person name="Santos C.I."/>
            <person name="Clemente C."/>
            <person name="de Oliveira L.M."/>
            <person name="da Silva S.M."/>
            <person name="Costa D.A."/>
            <person name="Varela-Raposo A."/>
            <person name="Horacio E.C.A."/>
            <person name="Matos M."/>
            <person name="Flores O."/>
            <person name="Ruiz J.C."/>
            <person name="Rodrigues-Pousada C."/>
        </authorList>
    </citation>
    <scope>NUCLEOTIDE SEQUENCE [LARGE SCALE GENOMIC DNA]</scope>
    <source>
        <strain evidence="3">ATCC 19364 / DSM 1382 / NCIMB 9332 / VKM B-1759</strain>
    </source>
</reference>
<dbReference type="STRING" id="1121448.DGI_0006"/>
<dbReference type="CDD" id="cd22231">
    <property type="entry name" value="RHH_NikR_HicB-like"/>
    <property type="match status" value="1"/>
</dbReference>
<evidence type="ECO:0000313" key="2">
    <source>
        <dbReference type="EMBL" id="AGW11948.1"/>
    </source>
</evidence>
<proteinExistence type="predicted"/>
<sequence>MPSYIGIIHKDTGSDYGVSFPDFPGCITVGSTLDEAGRMAQEALALHVTGMREDGEAIPAPMPLDEARAHEFAQDAAAFIVVALPDEAPKYVRISITVPEDALARIDSYSKAHGIPRSTFLVQAATRAMQAGA</sequence>
<dbReference type="KEGG" id="dgg:DGI_0006"/>
<dbReference type="SUPFAM" id="SSF143100">
    <property type="entry name" value="TTHA1013/TTHA0281-like"/>
    <property type="match status" value="1"/>
</dbReference>
<dbReference type="eggNOG" id="COG1598">
    <property type="taxonomic scope" value="Bacteria"/>
</dbReference>
<evidence type="ECO:0000259" key="1">
    <source>
        <dbReference type="Pfam" id="PF15919"/>
    </source>
</evidence>
<dbReference type="AlphaFoldDB" id="T2G6N6"/>